<keyword evidence="1" id="KW-0472">Membrane</keyword>
<evidence type="ECO:0000313" key="2">
    <source>
        <dbReference type="EMBL" id="MBD3922018.1"/>
    </source>
</evidence>
<evidence type="ECO:0000256" key="1">
    <source>
        <dbReference type="SAM" id="Phobius"/>
    </source>
</evidence>
<evidence type="ECO:0000313" key="3">
    <source>
        <dbReference type="Proteomes" id="UP000609346"/>
    </source>
</evidence>
<reference evidence="2 3" key="1">
    <citation type="submission" date="2020-09" db="EMBL/GenBank/DDBJ databases">
        <title>Paenibacillus sp. strain PR3 16S rRNA gene Genome sequencing and assembly.</title>
        <authorList>
            <person name="Kim J."/>
        </authorList>
    </citation>
    <scope>NUCLEOTIDE SEQUENCE [LARGE SCALE GENOMIC DNA]</scope>
    <source>
        <strain evidence="2 3">PR3</strain>
    </source>
</reference>
<keyword evidence="1" id="KW-1133">Transmembrane helix</keyword>
<name>A0ABR8N1F6_9BACL</name>
<feature type="transmembrane region" description="Helical" evidence="1">
    <location>
        <begin position="212"/>
        <end position="232"/>
    </location>
</feature>
<protein>
    <recommendedName>
        <fullName evidence="4">DUF1700 domain-containing protein</fullName>
    </recommendedName>
</protein>
<dbReference type="Proteomes" id="UP000609346">
    <property type="component" value="Unassembled WGS sequence"/>
</dbReference>
<organism evidence="2 3">
    <name type="scientific">Paenibacillus terricola</name>
    <dbReference type="NCBI Taxonomy" id="2763503"/>
    <lineage>
        <taxon>Bacteria</taxon>
        <taxon>Bacillati</taxon>
        <taxon>Bacillota</taxon>
        <taxon>Bacilli</taxon>
        <taxon>Bacillales</taxon>
        <taxon>Paenibacillaceae</taxon>
        <taxon>Paenibacillus</taxon>
    </lineage>
</organism>
<dbReference type="NCBIfam" id="NF038403">
    <property type="entry name" value="perm_prefix_1"/>
    <property type="match status" value="1"/>
</dbReference>
<keyword evidence="3" id="KW-1185">Reference proteome</keyword>
<comment type="caution">
    <text evidence="2">The sequence shown here is derived from an EMBL/GenBank/DDBJ whole genome shotgun (WGS) entry which is preliminary data.</text>
</comment>
<dbReference type="InterPro" id="IPR047928">
    <property type="entry name" value="Perm_prefix_1"/>
</dbReference>
<gene>
    <name evidence="2" type="ORF">H8B09_24870</name>
</gene>
<dbReference type="EMBL" id="JACXZA010000007">
    <property type="protein sequence ID" value="MBD3922018.1"/>
    <property type="molecule type" value="Genomic_DNA"/>
</dbReference>
<feature type="transmembrane region" description="Helical" evidence="1">
    <location>
        <begin position="82"/>
        <end position="101"/>
    </location>
</feature>
<proteinExistence type="predicted"/>
<accession>A0ABR8N1F6</accession>
<evidence type="ECO:0008006" key="4">
    <source>
        <dbReference type="Google" id="ProtNLM"/>
    </source>
</evidence>
<feature type="transmembrane region" description="Helical" evidence="1">
    <location>
        <begin position="244"/>
        <end position="264"/>
    </location>
</feature>
<keyword evidence="1" id="KW-0812">Transmembrane</keyword>
<sequence length="276" mass="32078">MNRMESYIAKLSRHVSLEPKELEEFKHEIRSHLTDTVKALQQEGYSEEESMSIALKRFGEEEQLNTELRRLYRFQKGFNKSMLIASCLMLVLSVVCILFAMSHNARNSDDFDNMLHGYHNLLAGKVTDSSITQEEMEAYFNDNKRIVQAVSLLQMKDSQPTDTYTYPVSMENYDSSAVSYVPFKVENDKHEVIREFRVVLDRSALFSPQPHTLTTSAMVCFALYWILFGLWSVMNAYRLGRLNIFWVILFFTLNIVAFLLFRMVGQIQMGRLKTAV</sequence>